<sequence>MTQETEDRMAEVGMPVGKASSMTRFFEELHQLLGRLSPGRRRAGLAELRPLERQGLEAWILARQSDQAKERRRLQGPKMPRSTQPSSGARSSVVTFSQRTLKGTSRWYYAVVCLPGLHILSRMRRQRHSAVEDSKVLADAKRRVSEASRTGRSFDQAVREALGGAFWDGSQVPVKSATSPGTRRRPRAGSTAFEPQALHLRFYAAVDLGGGFATMLRAPCCYDLDEALRARRRLLAAVHLEEPDQRLSTVPFSRCTEVLERVRQTHGALHQEAGRSASKAFGRVRRLVLQTREKRSWSQLQQLLRKRRGEMDYTEVPRKRLHTKQGGSSEKALRSLRSCACEGTPSLIQSS</sequence>
<evidence type="ECO:0000313" key="2">
    <source>
        <dbReference type="Proteomes" id="UP001642484"/>
    </source>
</evidence>
<evidence type="ECO:0000313" key="1">
    <source>
        <dbReference type="EMBL" id="CAK9084139.1"/>
    </source>
</evidence>
<comment type="caution">
    <text evidence="1">The sequence shown here is derived from an EMBL/GenBank/DDBJ whole genome shotgun (WGS) entry which is preliminary data.</text>
</comment>
<protein>
    <submittedName>
        <fullName evidence="1">Uncharacterized protein</fullName>
    </submittedName>
</protein>
<keyword evidence="2" id="KW-1185">Reference proteome</keyword>
<accession>A0ABP0Q8C2</accession>
<proteinExistence type="predicted"/>
<dbReference type="Proteomes" id="UP001642484">
    <property type="component" value="Unassembled WGS sequence"/>
</dbReference>
<dbReference type="EMBL" id="CAXAMN010024140">
    <property type="protein sequence ID" value="CAK9084139.1"/>
    <property type="molecule type" value="Genomic_DNA"/>
</dbReference>
<name>A0ABP0Q8C2_9DINO</name>
<organism evidence="1 2">
    <name type="scientific">Durusdinium trenchii</name>
    <dbReference type="NCBI Taxonomy" id="1381693"/>
    <lineage>
        <taxon>Eukaryota</taxon>
        <taxon>Sar</taxon>
        <taxon>Alveolata</taxon>
        <taxon>Dinophyceae</taxon>
        <taxon>Suessiales</taxon>
        <taxon>Symbiodiniaceae</taxon>
        <taxon>Durusdinium</taxon>
    </lineage>
</organism>
<gene>
    <name evidence="1" type="ORF">CCMP2556_LOCUS40956</name>
</gene>
<reference evidence="1 2" key="1">
    <citation type="submission" date="2024-02" db="EMBL/GenBank/DDBJ databases">
        <authorList>
            <person name="Chen Y."/>
            <person name="Shah S."/>
            <person name="Dougan E. K."/>
            <person name="Thang M."/>
            <person name="Chan C."/>
        </authorList>
    </citation>
    <scope>NUCLEOTIDE SEQUENCE [LARGE SCALE GENOMIC DNA]</scope>
</reference>